<dbReference type="InterPro" id="IPR041255">
    <property type="entry name" value="LpxI_N"/>
</dbReference>
<protein>
    <submittedName>
        <fullName evidence="4">UDP-2,3-diacylglucosamine diphosphatase LpxI</fullName>
        <ecNumber evidence="4">3.6.1.54</ecNumber>
    </submittedName>
</protein>
<dbReference type="Gene3D" id="3.40.50.20">
    <property type="match status" value="1"/>
</dbReference>
<dbReference type="InterPro" id="IPR010415">
    <property type="entry name" value="LpxI_C"/>
</dbReference>
<accession>A0ABW6ZR25</accession>
<dbReference type="PANTHER" id="PTHR39962">
    <property type="entry name" value="BLL4848 PROTEIN"/>
    <property type="match status" value="1"/>
</dbReference>
<keyword evidence="4" id="KW-0378">Hydrolase</keyword>
<reference evidence="4 5" key="1">
    <citation type="submission" date="2024-02" db="EMBL/GenBank/DDBJ databases">
        <title>Expansion and revision of Xanthobacter and proposal of Roseixanthobacter gen. nov.</title>
        <authorList>
            <person name="Soltysiak M.P.M."/>
            <person name="Jalihal A."/>
            <person name="Ory A."/>
            <person name="Chrisophersen C."/>
            <person name="Lee A.D."/>
            <person name="Boulton J."/>
            <person name="Springer M."/>
        </authorList>
    </citation>
    <scope>NUCLEOTIDE SEQUENCE [LARGE SCALE GENOMIC DNA]</scope>
    <source>
        <strain evidence="4 5">23A</strain>
    </source>
</reference>
<dbReference type="EC" id="3.6.1.54" evidence="4"/>
<dbReference type="Gene3D" id="3.40.140.80">
    <property type="match status" value="1"/>
</dbReference>
<feature type="compositionally biased region" description="Low complexity" evidence="1">
    <location>
        <begin position="1"/>
        <end position="10"/>
    </location>
</feature>
<dbReference type="RefSeq" id="WP_393991207.1">
    <property type="nucleotide sequence ID" value="NZ_JBAFVH010000002.1"/>
</dbReference>
<dbReference type="Pfam" id="PF06230">
    <property type="entry name" value="LpxI_C"/>
    <property type="match status" value="1"/>
</dbReference>
<comment type="caution">
    <text evidence="4">The sequence shown here is derived from an EMBL/GenBank/DDBJ whole genome shotgun (WGS) entry which is preliminary data.</text>
</comment>
<keyword evidence="5" id="KW-1185">Reference proteome</keyword>
<evidence type="ECO:0000259" key="2">
    <source>
        <dbReference type="Pfam" id="PF06230"/>
    </source>
</evidence>
<evidence type="ECO:0000256" key="1">
    <source>
        <dbReference type="SAM" id="MobiDB-lite"/>
    </source>
</evidence>
<evidence type="ECO:0000313" key="4">
    <source>
        <dbReference type="EMBL" id="MFG1371174.1"/>
    </source>
</evidence>
<feature type="region of interest" description="Disordered" evidence="1">
    <location>
        <begin position="1"/>
        <end position="20"/>
    </location>
</feature>
<sequence length="306" mass="31391">MSLPGQNGQGPAPGPGTPKAAGNGPVGIVAGGGAFPAAVAEAVIAQGRGVLLFLIRGFADPALERYPHQWFRLGSLGSVTAMAKARGVRDVVMVGALTRPRVSDLGFDWTMLRLLPRIARLFRGGDNHLLSGVLGLVAEQGFNLVGAHEVAPGLLLPQGLLGARAPSAQDRQDMARGLDVIRTLGPFDVGQGVIVVDGLVAAVEAAEGTDQMLARYGEMRRTGRLRFHAGRGVLVKAPKPGQDRRVDLPSLGPATVARAAEVGLGGIAFEAGGAIVPDVQALVTGADAAGLFIFGMDRSGAVSSQP</sequence>
<proteinExistence type="predicted"/>
<gene>
    <name evidence="4" type="primary">lpxI</name>
    <name evidence="4" type="ORF">V5F32_03275</name>
</gene>
<name>A0ABW6ZR25_9HYPH</name>
<evidence type="ECO:0000259" key="3">
    <source>
        <dbReference type="Pfam" id="PF17930"/>
    </source>
</evidence>
<dbReference type="PANTHER" id="PTHR39962:SF1">
    <property type="entry name" value="LPXI FAMILY PROTEIN"/>
    <property type="match status" value="1"/>
</dbReference>
<dbReference type="InterPro" id="IPR043167">
    <property type="entry name" value="LpxI_C_sf"/>
</dbReference>
<evidence type="ECO:0000313" key="5">
    <source>
        <dbReference type="Proteomes" id="UP001604002"/>
    </source>
</evidence>
<dbReference type="GO" id="GO:0016787">
    <property type="term" value="F:hydrolase activity"/>
    <property type="evidence" value="ECO:0007669"/>
    <property type="project" value="UniProtKB-KW"/>
</dbReference>
<feature type="domain" description="LpxI N-terminal" evidence="3">
    <location>
        <begin position="26"/>
        <end position="154"/>
    </location>
</feature>
<dbReference type="InterPro" id="IPR053174">
    <property type="entry name" value="LpxI"/>
</dbReference>
<dbReference type="Proteomes" id="UP001604002">
    <property type="component" value="Unassembled WGS sequence"/>
</dbReference>
<dbReference type="Pfam" id="PF17930">
    <property type="entry name" value="LpxI_N"/>
    <property type="match status" value="1"/>
</dbReference>
<organism evidence="4 5">
    <name type="scientific">Xanthobacter oligotrophicus</name>
    <dbReference type="NCBI Taxonomy" id="2607286"/>
    <lineage>
        <taxon>Bacteria</taxon>
        <taxon>Pseudomonadati</taxon>
        <taxon>Pseudomonadota</taxon>
        <taxon>Alphaproteobacteria</taxon>
        <taxon>Hyphomicrobiales</taxon>
        <taxon>Xanthobacteraceae</taxon>
        <taxon>Xanthobacter</taxon>
    </lineage>
</organism>
<dbReference type="EMBL" id="JBAFVH010000002">
    <property type="protein sequence ID" value="MFG1371174.1"/>
    <property type="molecule type" value="Genomic_DNA"/>
</dbReference>
<feature type="domain" description="LpxI C-terminal" evidence="2">
    <location>
        <begin position="157"/>
        <end position="293"/>
    </location>
</feature>